<protein>
    <submittedName>
        <fullName evidence="1">Uncharacterized protein</fullName>
    </submittedName>
</protein>
<reference evidence="1" key="1">
    <citation type="submission" date="2019-08" db="EMBL/GenBank/DDBJ databases">
        <authorList>
            <person name="Kucharzyk K."/>
            <person name="Murdoch R.W."/>
            <person name="Higgins S."/>
            <person name="Loffler F."/>
        </authorList>
    </citation>
    <scope>NUCLEOTIDE SEQUENCE</scope>
</reference>
<gene>
    <name evidence="1" type="ORF">SDC9_181445</name>
</gene>
<dbReference type="EMBL" id="VSSQ01086738">
    <property type="protein sequence ID" value="MPN33953.1"/>
    <property type="molecule type" value="Genomic_DNA"/>
</dbReference>
<dbReference type="AlphaFoldDB" id="A0A645HDU7"/>
<name>A0A645HDU7_9ZZZZ</name>
<evidence type="ECO:0000313" key="1">
    <source>
        <dbReference type="EMBL" id="MPN33953.1"/>
    </source>
</evidence>
<comment type="caution">
    <text evidence="1">The sequence shown here is derived from an EMBL/GenBank/DDBJ whole genome shotgun (WGS) entry which is preliminary data.</text>
</comment>
<accession>A0A645HDU7</accession>
<sequence>MNGMQQSPFTSQGNVLVFQFGLNGTETANHNLLSDAAGLFRIFLVITAGSNKRILPIVRL</sequence>
<organism evidence="1">
    <name type="scientific">bioreactor metagenome</name>
    <dbReference type="NCBI Taxonomy" id="1076179"/>
    <lineage>
        <taxon>unclassified sequences</taxon>
        <taxon>metagenomes</taxon>
        <taxon>ecological metagenomes</taxon>
    </lineage>
</organism>
<proteinExistence type="predicted"/>